<evidence type="ECO:0000313" key="7">
    <source>
        <dbReference type="Proteomes" id="UP000006512"/>
    </source>
</evidence>
<dbReference type="GO" id="GO:0000160">
    <property type="term" value="P:phosphorelay signal transduction system"/>
    <property type="evidence" value="ECO:0007669"/>
    <property type="project" value="UniProtKB-KW"/>
</dbReference>
<feature type="transmembrane region" description="Helical" evidence="4">
    <location>
        <begin position="263"/>
        <end position="283"/>
    </location>
</feature>
<keyword evidence="4" id="KW-1133">Transmembrane helix</keyword>
<dbReference type="eggNOG" id="COG4585">
    <property type="taxonomic scope" value="Bacteria"/>
</dbReference>
<gene>
    <name evidence="6" type="ORF">ABI_47280</name>
</gene>
<evidence type="ECO:0000256" key="4">
    <source>
        <dbReference type="SAM" id="Phobius"/>
    </source>
</evidence>
<feature type="transmembrane region" description="Helical" evidence="4">
    <location>
        <begin position="387"/>
        <end position="403"/>
    </location>
</feature>
<reference evidence="7" key="1">
    <citation type="submission" date="2011-03" db="EMBL/GenBank/DDBJ databases">
        <title>Draft genome sequence of Brevundimonas diminuta.</title>
        <authorList>
            <person name="Brown P.J.B."/>
            <person name="Buechlein A."/>
            <person name="Hemmerich C."/>
            <person name="Brun Y.V."/>
        </authorList>
    </citation>
    <scope>NUCLEOTIDE SEQUENCE [LARGE SCALE GENOMIC DNA]</scope>
    <source>
        <strain evidence="7">C19</strain>
    </source>
</reference>
<dbReference type="InterPro" id="IPR003594">
    <property type="entry name" value="HATPase_dom"/>
</dbReference>
<feature type="transmembrane region" description="Helical" evidence="4">
    <location>
        <begin position="209"/>
        <end position="228"/>
    </location>
</feature>
<dbReference type="EMBL" id="GL883081">
    <property type="protein sequence ID" value="EGF89380.1"/>
    <property type="molecule type" value="Genomic_DNA"/>
</dbReference>
<evidence type="ECO:0000256" key="1">
    <source>
        <dbReference type="ARBA" id="ARBA00022679"/>
    </source>
</evidence>
<sequence>MPIRILRRLTDASSWRVYLILAVAILAALVSFSLSLQHRYLDGVVRRGETLQYDAPGQKSQTVVSLRHPNDEKGLILLPSDLTVQVEAIGDYAALDAYRERQDRIVAIMKSPTVQIGVRGPSGEIAEVPVQVRELDLSRLGEGFWGPLIVGLTAFLIGGWVWCLKPHETVTQVLAINGLGMLIAAATGAICFSQPIAAPSALISAVLDGNHLGTAIFGMSLISLFLIFPKRLVSDRVLWAIMATSLVISGLDFLRLLGATDAIFVFCFAVMAAVTGLIGIQSFKARKDPNAKASLLWLGLAVFVGAGLWCLVIGAHVVQGQMQTMPGSYVFISFLITYAGIAIGVARFRLFEVRDWAFRIFFYAVAAVLFIALDAGLIYLLGLTQSIALPLALAFIGFAYLPLRDLLWRRFLHGTSLNDSEILAAAMDMAFAPQASLRQAKWQGLLNTLFTPQVMAPAPAQVDAAFIDADGLHLHVPGLTGVPALTLSFPQGGRGLFSPKHVELVNQILRLSREAMQGLTAYERGAAEQRHRLAQNLHDDVGAKLVSGLSVADDASRPFIYEALTEIRDIASAMITESAPLDRVVAEMRHETVRRLDAARIDLDWPLWPEDAPFVQISALDKKALTSAMRETITNCIKHAGAQKVAVRLVLTGNRLQVNITDDGKGFGEQVMDGSASGQGLRSIADRIAQTGGIARFSNAEGGQTGAVIAFDMPLTPSGSATQ</sequence>
<dbReference type="GO" id="GO:0016301">
    <property type="term" value="F:kinase activity"/>
    <property type="evidence" value="ECO:0007669"/>
    <property type="project" value="UniProtKB-KW"/>
</dbReference>
<dbReference type="Gene3D" id="3.30.565.10">
    <property type="entry name" value="Histidine kinase-like ATPase, C-terminal domain"/>
    <property type="match status" value="1"/>
</dbReference>
<feature type="transmembrane region" description="Helical" evidence="4">
    <location>
        <begin position="295"/>
        <end position="317"/>
    </location>
</feature>
<dbReference type="RefSeq" id="WP_006275502.1">
    <property type="nucleotide sequence ID" value="NZ_GL883081.1"/>
</dbReference>
<dbReference type="InterPro" id="IPR005467">
    <property type="entry name" value="His_kinase_dom"/>
</dbReference>
<keyword evidence="4" id="KW-0472">Membrane</keyword>
<dbReference type="Proteomes" id="UP000006512">
    <property type="component" value="Unassembled WGS sequence"/>
</dbReference>
<feature type="transmembrane region" description="Helical" evidence="4">
    <location>
        <begin position="174"/>
        <end position="197"/>
    </location>
</feature>
<evidence type="ECO:0000313" key="6">
    <source>
        <dbReference type="EMBL" id="EGF89380.1"/>
    </source>
</evidence>
<keyword evidence="4" id="KW-0812">Transmembrane</keyword>
<dbReference type="InterPro" id="IPR050482">
    <property type="entry name" value="Sensor_HK_TwoCompSys"/>
</dbReference>
<feature type="domain" description="Histidine kinase" evidence="5">
    <location>
        <begin position="621"/>
        <end position="717"/>
    </location>
</feature>
<evidence type="ECO:0000256" key="2">
    <source>
        <dbReference type="ARBA" id="ARBA00022777"/>
    </source>
</evidence>
<dbReference type="AlphaFoldDB" id="F4QU80"/>
<dbReference type="CDD" id="cd16917">
    <property type="entry name" value="HATPase_UhpB-NarQ-NarX-like"/>
    <property type="match status" value="1"/>
</dbReference>
<feature type="transmembrane region" description="Helical" evidence="4">
    <location>
        <begin position="144"/>
        <end position="162"/>
    </location>
</feature>
<organism evidence="6 7">
    <name type="scientific">Asticcacaulis biprosthecium C19</name>
    <dbReference type="NCBI Taxonomy" id="715226"/>
    <lineage>
        <taxon>Bacteria</taxon>
        <taxon>Pseudomonadati</taxon>
        <taxon>Pseudomonadota</taxon>
        <taxon>Alphaproteobacteria</taxon>
        <taxon>Caulobacterales</taxon>
        <taxon>Caulobacteraceae</taxon>
        <taxon>Asticcacaulis</taxon>
    </lineage>
</organism>
<dbReference type="Pfam" id="PF02518">
    <property type="entry name" value="HATPase_c"/>
    <property type="match status" value="1"/>
</dbReference>
<dbReference type="PANTHER" id="PTHR24421">
    <property type="entry name" value="NITRATE/NITRITE SENSOR PROTEIN NARX-RELATED"/>
    <property type="match status" value="1"/>
</dbReference>
<feature type="transmembrane region" description="Helical" evidence="4">
    <location>
        <begin position="15"/>
        <end position="36"/>
    </location>
</feature>
<protein>
    <submittedName>
        <fullName evidence="6">Histidine kinase-, DNA gyrase B-, and HSP90-like ATPase family protein</fullName>
    </submittedName>
</protein>
<accession>F4QU80</accession>
<evidence type="ECO:0000259" key="5">
    <source>
        <dbReference type="PROSITE" id="PS50109"/>
    </source>
</evidence>
<keyword evidence="2 6" id="KW-0418">Kinase</keyword>
<name>F4QU80_9CAUL</name>
<evidence type="ECO:0000256" key="3">
    <source>
        <dbReference type="ARBA" id="ARBA00023012"/>
    </source>
</evidence>
<feature type="transmembrane region" description="Helical" evidence="4">
    <location>
        <begin position="360"/>
        <end position="381"/>
    </location>
</feature>
<dbReference type="InterPro" id="IPR036890">
    <property type="entry name" value="HATPase_C_sf"/>
</dbReference>
<keyword evidence="1" id="KW-0808">Transferase</keyword>
<dbReference type="HOGENOM" id="CLU_023574_0_0_5"/>
<keyword evidence="7" id="KW-1185">Reference proteome</keyword>
<proteinExistence type="predicted"/>
<dbReference type="OrthoDB" id="9778496at2"/>
<keyword evidence="3" id="KW-0902">Two-component regulatory system</keyword>
<dbReference type="SUPFAM" id="SSF55874">
    <property type="entry name" value="ATPase domain of HSP90 chaperone/DNA topoisomerase II/histidine kinase"/>
    <property type="match status" value="1"/>
</dbReference>
<dbReference type="SMART" id="SM00387">
    <property type="entry name" value="HATPase_c"/>
    <property type="match status" value="1"/>
</dbReference>
<dbReference type="PROSITE" id="PS50109">
    <property type="entry name" value="HIS_KIN"/>
    <property type="match status" value="1"/>
</dbReference>
<dbReference type="STRING" id="715226.ABI_47280"/>
<feature type="transmembrane region" description="Helical" evidence="4">
    <location>
        <begin position="329"/>
        <end position="348"/>
    </location>
</feature>
<feature type="transmembrane region" description="Helical" evidence="4">
    <location>
        <begin position="237"/>
        <end position="257"/>
    </location>
</feature>